<sequence length="99" mass="10579">MTGGTGSKRSGAQRVLLGFGIVYALAGLLALIVIPASVYGWFGVESDPLSGVFALLLALPWTIALYLMGDVGTWGSLAFCTAAIALNIYLIWRFSRPRR</sequence>
<feature type="transmembrane region" description="Helical" evidence="1">
    <location>
        <begin position="20"/>
        <end position="42"/>
    </location>
</feature>
<dbReference type="RefSeq" id="WP_252113827.1">
    <property type="nucleotide sequence ID" value="NZ_JAMSHT010000001.1"/>
</dbReference>
<evidence type="ECO:0000313" key="3">
    <source>
        <dbReference type="Proteomes" id="UP001155128"/>
    </source>
</evidence>
<dbReference type="Proteomes" id="UP001155128">
    <property type="component" value="Unassembled WGS sequence"/>
</dbReference>
<accession>A0A9X2J1U4</accession>
<keyword evidence="3" id="KW-1185">Reference proteome</keyword>
<gene>
    <name evidence="2" type="ORF">NDO55_07265</name>
</gene>
<proteinExistence type="predicted"/>
<keyword evidence="1" id="KW-1133">Transmembrane helix</keyword>
<dbReference type="EMBL" id="JAMSHT010000001">
    <property type="protein sequence ID" value="MCM8557618.1"/>
    <property type="molecule type" value="Genomic_DNA"/>
</dbReference>
<protein>
    <submittedName>
        <fullName evidence="2">Uncharacterized protein</fullName>
    </submittedName>
</protein>
<evidence type="ECO:0000256" key="1">
    <source>
        <dbReference type="SAM" id="Phobius"/>
    </source>
</evidence>
<evidence type="ECO:0000313" key="2">
    <source>
        <dbReference type="EMBL" id="MCM8557618.1"/>
    </source>
</evidence>
<comment type="caution">
    <text evidence="2">The sequence shown here is derived from an EMBL/GenBank/DDBJ whole genome shotgun (WGS) entry which is preliminary data.</text>
</comment>
<reference evidence="2" key="1">
    <citation type="submission" date="2022-06" db="EMBL/GenBank/DDBJ databases">
        <title>Sphingomicrobium sedimins sp. nov., a marine bacterium isolated from tidal flat.</title>
        <authorList>
            <person name="Kim C.-H."/>
            <person name="Yoo Y."/>
            <person name="Kim J.-J."/>
        </authorList>
    </citation>
    <scope>NUCLEOTIDE SEQUENCE</scope>
    <source>
        <strain evidence="2">GRR-S6-50</strain>
    </source>
</reference>
<dbReference type="AlphaFoldDB" id="A0A9X2J1U4"/>
<keyword evidence="1" id="KW-0472">Membrane</keyword>
<feature type="transmembrane region" description="Helical" evidence="1">
    <location>
        <begin position="74"/>
        <end position="92"/>
    </location>
</feature>
<organism evidence="2 3">
    <name type="scientific">Sphingomicrobium sediminis</name>
    <dbReference type="NCBI Taxonomy" id="2950949"/>
    <lineage>
        <taxon>Bacteria</taxon>
        <taxon>Pseudomonadati</taxon>
        <taxon>Pseudomonadota</taxon>
        <taxon>Alphaproteobacteria</taxon>
        <taxon>Sphingomonadales</taxon>
        <taxon>Sphingomonadaceae</taxon>
        <taxon>Sphingomicrobium</taxon>
    </lineage>
</organism>
<name>A0A9X2J1U4_9SPHN</name>
<keyword evidence="1" id="KW-0812">Transmembrane</keyword>
<feature type="transmembrane region" description="Helical" evidence="1">
    <location>
        <begin position="49"/>
        <end position="68"/>
    </location>
</feature>